<dbReference type="RefSeq" id="WP_223710732.1">
    <property type="nucleotide sequence ID" value="NZ_JAINUY010000009.1"/>
</dbReference>
<proteinExistence type="predicted"/>
<dbReference type="Pfam" id="PF19458">
    <property type="entry name" value="DUF5995"/>
    <property type="match status" value="1"/>
</dbReference>
<comment type="caution">
    <text evidence="1">The sequence shown here is derived from an EMBL/GenBank/DDBJ whole genome shotgun (WGS) entry which is preliminary data.</text>
</comment>
<evidence type="ECO:0000313" key="1">
    <source>
        <dbReference type="EMBL" id="MBZ4037435.1"/>
    </source>
</evidence>
<organism evidence="1 2">
    <name type="scientific">Flavobacterium potami</name>
    <dbReference type="NCBI Taxonomy" id="2872310"/>
    <lineage>
        <taxon>Bacteria</taxon>
        <taxon>Pseudomonadati</taxon>
        <taxon>Bacteroidota</taxon>
        <taxon>Flavobacteriia</taxon>
        <taxon>Flavobacteriales</taxon>
        <taxon>Flavobacteriaceae</taxon>
        <taxon>Flavobacterium</taxon>
    </lineage>
</organism>
<reference evidence="1 2" key="1">
    <citation type="journal article" date="2023" name="Antonie Van Leeuwenhoek">
        <title>Flavobacterium potami sp. nov., a multi-metal resistance genes harbouring bacterium isolated from shallow river silt.</title>
        <authorList>
            <person name="Li S."/>
            <person name="Mao S."/>
            <person name="Mu W."/>
            <person name="Guo B."/>
            <person name="Li C."/>
            <person name="Zhu Q."/>
            <person name="Hou X."/>
            <person name="Zhao Y."/>
            <person name="Wei S."/>
            <person name="Liu H."/>
            <person name="Liu A."/>
        </authorList>
    </citation>
    <scope>NUCLEOTIDE SEQUENCE [LARGE SCALE GENOMIC DNA]</scope>
    <source>
        <strain evidence="1 2">17A</strain>
    </source>
</reference>
<dbReference type="AlphaFoldDB" id="A0A9X1KSB8"/>
<protein>
    <submittedName>
        <fullName evidence="1">DUF5995 family protein</fullName>
    </submittedName>
</protein>
<dbReference type="Proteomes" id="UP001139366">
    <property type="component" value="Unassembled WGS sequence"/>
</dbReference>
<accession>A0A9X1KSB8</accession>
<dbReference type="InterPro" id="IPR046037">
    <property type="entry name" value="DUF5995"/>
</dbReference>
<gene>
    <name evidence="1" type="ORF">K6T82_21925</name>
</gene>
<sequence>MTPYVPANTIKEVLSCLEAIITEAEATNSRLGYFAALYHKVTLKVDEDIQNRLFENPERLELLDVLFANRYLYALHEWKIDKNSTKVSKSWKIAFESSENSSILILQHLFLGMNAHINYDLGIAVKEANDNGCSIDELRRDYNAINNILSSLTYSVINKLNIVSPLISLIGLTGNKSNSLLVQFSLGNARDGAWCFATDLISKEKSESETFINQRDSEMEQLGALLITNKGLLKIGVFFIHLFEWRKVNKIIGVLSSKKPYLKEIIKPS</sequence>
<name>A0A9X1KSB8_9FLAO</name>
<dbReference type="EMBL" id="JAINUY010000009">
    <property type="protein sequence ID" value="MBZ4037435.1"/>
    <property type="molecule type" value="Genomic_DNA"/>
</dbReference>
<keyword evidence="2" id="KW-1185">Reference proteome</keyword>
<evidence type="ECO:0000313" key="2">
    <source>
        <dbReference type="Proteomes" id="UP001139366"/>
    </source>
</evidence>